<evidence type="ECO:0000313" key="4">
    <source>
        <dbReference type="Proteomes" id="UP001465153"/>
    </source>
</evidence>
<dbReference type="PANTHER" id="PTHR45947:SF3">
    <property type="entry name" value="SULFOQUINOVOSYL TRANSFERASE SQD2"/>
    <property type="match status" value="1"/>
</dbReference>
<sequence>MVIETAKALRIVQILPELNSGGVERGTVEFAHYLTENGHDSHVISAGGRLVSQLTSEGSTHLTMPVHKKRLSSFFQIRPLQRQLESIQPDIIHVRSRIPAWLTWFALKSWKNSPKPGLVSTFHGLYSVSRYSEIMGAGAGVIAVSHYVKDYIGNNYPRIDLDKVTVIHRGVDTDRFNPEFVADDNWRNTLFSQYPQLKDKPLILMPGRLSRWKGHHQFIDLMGRLQHQGVQAHGVVVGGPTPGKEDYEAEIKQLVVDKGLAADVTFLGHRGDIQQLYSISDVVCNLSQRPEPFGRTVTEALAMNVPVVAYDEAGPGESLSACFPEGLVAKGDDIGLANTVAKLLASDHSHSIQLPREFTLQAQAEATVDVYRQVLNGRS</sequence>
<organism evidence="3 4">
    <name type="scientific">Sessilibacter corallicola</name>
    <dbReference type="NCBI Taxonomy" id="2904075"/>
    <lineage>
        <taxon>Bacteria</taxon>
        <taxon>Pseudomonadati</taxon>
        <taxon>Pseudomonadota</taxon>
        <taxon>Gammaproteobacteria</taxon>
        <taxon>Cellvibrionales</taxon>
        <taxon>Cellvibrionaceae</taxon>
        <taxon>Sessilibacter</taxon>
    </lineage>
</organism>
<dbReference type="Pfam" id="PF13439">
    <property type="entry name" value="Glyco_transf_4"/>
    <property type="match status" value="1"/>
</dbReference>
<accession>A0ABQ0A6Z3</accession>
<gene>
    <name evidence="3" type="ORF">NBRC116591_12280</name>
</gene>
<dbReference type="InterPro" id="IPR001296">
    <property type="entry name" value="Glyco_trans_1"/>
</dbReference>
<evidence type="ECO:0000259" key="1">
    <source>
        <dbReference type="Pfam" id="PF00534"/>
    </source>
</evidence>
<evidence type="ECO:0000259" key="2">
    <source>
        <dbReference type="Pfam" id="PF13439"/>
    </source>
</evidence>
<dbReference type="Pfam" id="PF00534">
    <property type="entry name" value="Glycos_transf_1"/>
    <property type="match status" value="1"/>
</dbReference>
<evidence type="ECO:0000313" key="3">
    <source>
        <dbReference type="EMBL" id="GAA6167418.1"/>
    </source>
</evidence>
<comment type="caution">
    <text evidence="3">The sequence shown here is derived from an EMBL/GenBank/DDBJ whole genome shotgun (WGS) entry which is preliminary data.</text>
</comment>
<dbReference type="InterPro" id="IPR050194">
    <property type="entry name" value="Glycosyltransferase_grp1"/>
</dbReference>
<dbReference type="CDD" id="cd03819">
    <property type="entry name" value="GT4_WavL-like"/>
    <property type="match status" value="1"/>
</dbReference>
<keyword evidence="4" id="KW-1185">Reference proteome</keyword>
<protein>
    <submittedName>
        <fullName evidence="3">Glycosyltransferase family 4 protein</fullName>
    </submittedName>
</protein>
<name>A0ABQ0A6Z3_9GAMM</name>
<reference evidence="3 4" key="1">
    <citation type="submission" date="2024-04" db="EMBL/GenBank/DDBJ databases">
        <title>Draft genome sequence of Sessilibacter corallicola NBRC 116591.</title>
        <authorList>
            <person name="Miyakawa T."/>
            <person name="Kusuya Y."/>
            <person name="Miura T."/>
        </authorList>
    </citation>
    <scope>NUCLEOTIDE SEQUENCE [LARGE SCALE GENOMIC DNA]</scope>
    <source>
        <strain evidence="3 4">KU-00831-HH</strain>
    </source>
</reference>
<dbReference type="Gene3D" id="3.40.50.2000">
    <property type="entry name" value="Glycogen Phosphorylase B"/>
    <property type="match status" value="2"/>
</dbReference>
<proteinExistence type="predicted"/>
<feature type="domain" description="Glycosyltransferase subfamily 4-like N-terminal" evidence="2">
    <location>
        <begin position="21"/>
        <end position="175"/>
    </location>
</feature>
<dbReference type="PANTHER" id="PTHR45947">
    <property type="entry name" value="SULFOQUINOVOSYL TRANSFERASE SQD2"/>
    <property type="match status" value="1"/>
</dbReference>
<dbReference type="EMBL" id="BAABWN010000003">
    <property type="protein sequence ID" value="GAA6167418.1"/>
    <property type="molecule type" value="Genomic_DNA"/>
</dbReference>
<feature type="domain" description="Glycosyl transferase family 1" evidence="1">
    <location>
        <begin position="191"/>
        <end position="347"/>
    </location>
</feature>
<dbReference type="InterPro" id="IPR028098">
    <property type="entry name" value="Glyco_trans_4-like_N"/>
</dbReference>
<dbReference type="SUPFAM" id="SSF53756">
    <property type="entry name" value="UDP-Glycosyltransferase/glycogen phosphorylase"/>
    <property type="match status" value="1"/>
</dbReference>
<dbReference type="Proteomes" id="UP001465153">
    <property type="component" value="Unassembled WGS sequence"/>
</dbReference>